<evidence type="ECO:0000259" key="4">
    <source>
        <dbReference type="PROSITE" id="PS50956"/>
    </source>
</evidence>
<organism evidence="5 6">
    <name type="scientific">Streptomyces litchfieldiae</name>
    <dbReference type="NCBI Taxonomy" id="3075543"/>
    <lineage>
        <taxon>Bacteria</taxon>
        <taxon>Bacillati</taxon>
        <taxon>Actinomycetota</taxon>
        <taxon>Actinomycetes</taxon>
        <taxon>Kitasatosporales</taxon>
        <taxon>Streptomycetaceae</taxon>
        <taxon>Streptomyces</taxon>
    </lineage>
</organism>
<dbReference type="Pfam" id="PF01037">
    <property type="entry name" value="AsnC_trans_reg"/>
    <property type="match status" value="1"/>
</dbReference>
<evidence type="ECO:0000256" key="3">
    <source>
        <dbReference type="ARBA" id="ARBA00023163"/>
    </source>
</evidence>
<comment type="caution">
    <text evidence="5">The sequence shown here is derived from an EMBL/GenBank/DDBJ whole genome shotgun (WGS) entry which is preliminary data.</text>
</comment>
<dbReference type="Pfam" id="PF13404">
    <property type="entry name" value="HTH_AsnC-type"/>
    <property type="match status" value="1"/>
</dbReference>
<dbReference type="Proteomes" id="UP001183246">
    <property type="component" value="Unassembled WGS sequence"/>
</dbReference>
<evidence type="ECO:0000313" key="6">
    <source>
        <dbReference type="Proteomes" id="UP001183246"/>
    </source>
</evidence>
<dbReference type="PROSITE" id="PS50956">
    <property type="entry name" value="HTH_ASNC_2"/>
    <property type="match status" value="1"/>
</dbReference>
<proteinExistence type="predicted"/>
<dbReference type="Gene3D" id="3.30.70.920">
    <property type="match status" value="1"/>
</dbReference>
<sequence length="168" mass="17931">MPKRPVTLDEIDHLLLGLVQADAARPLHELGDAVGLSPSAVQRRLARLRAAGVIRGEVAVVEPAAVGIGLTAVVLVALGDDDPDTHEAFRALLRAEPAVQQCYAIAGQWDYVVHLVTADLAANREMSRRLFVTVGKVARYETLPAYETVKYGLTLSLSPGTGDSRGPD</sequence>
<dbReference type="InterPro" id="IPR019885">
    <property type="entry name" value="Tscrpt_reg_HTH_AsnC-type_CS"/>
</dbReference>
<dbReference type="InterPro" id="IPR036390">
    <property type="entry name" value="WH_DNA-bd_sf"/>
</dbReference>
<dbReference type="InterPro" id="IPR019887">
    <property type="entry name" value="Tscrpt_reg_AsnC/Lrp_C"/>
</dbReference>
<dbReference type="EMBL" id="JAVREL010000005">
    <property type="protein sequence ID" value="MDT0343388.1"/>
    <property type="molecule type" value="Genomic_DNA"/>
</dbReference>
<reference evidence="6" key="1">
    <citation type="submission" date="2023-07" db="EMBL/GenBank/DDBJ databases">
        <title>30 novel species of actinomycetes from the DSMZ collection.</title>
        <authorList>
            <person name="Nouioui I."/>
        </authorList>
    </citation>
    <scope>NUCLEOTIDE SEQUENCE [LARGE SCALE GENOMIC DNA]</scope>
    <source>
        <strain evidence="6">DSM 44938</strain>
    </source>
</reference>
<keyword evidence="1" id="KW-0805">Transcription regulation</keyword>
<dbReference type="InterPro" id="IPR011008">
    <property type="entry name" value="Dimeric_a/b-barrel"/>
</dbReference>
<dbReference type="PROSITE" id="PS00519">
    <property type="entry name" value="HTH_ASNC_1"/>
    <property type="match status" value="1"/>
</dbReference>
<dbReference type="SUPFAM" id="SSF54909">
    <property type="entry name" value="Dimeric alpha+beta barrel"/>
    <property type="match status" value="1"/>
</dbReference>
<protein>
    <submittedName>
        <fullName evidence="5">Lrp/AsnC family transcriptional regulator</fullName>
    </submittedName>
</protein>
<dbReference type="InterPro" id="IPR000485">
    <property type="entry name" value="AsnC-type_HTH_dom"/>
</dbReference>
<keyword evidence="6" id="KW-1185">Reference proteome</keyword>
<dbReference type="RefSeq" id="WP_311704511.1">
    <property type="nucleotide sequence ID" value="NZ_JAVREL010000005.1"/>
</dbReference>
<dbReference type="SMART" id="SM00344">
    <property type="entry name" value="HTH_ASNC"/>
    <property type="match status" value="1"/>
</dbReference>
<name>A0ABU2MR71_9ACTN</name>
<dbReference type="PANTHER" id="PTHR30154">
    <property type="entry name" value="LEUCINE-RESPONSIVE REGULATORY PROTEIN"/>
    <property type="match status" value="1"/>
</dbReference>
<evidence type="ECO:0000256" key="2">
    <source>
        <dbReference type="ARBA" id="ARBA00023125"/>
    </source>
</evidence>
<keyword evidence="3" id="KW-0804">Transcription</keyword>
<dbReference type="Gene3D" id="1.10.10.10">
    <property type="entry name" value="Winged helix-like DNA-binding domain superfamily/Winged helix DNA-binding domain"/>
    <property type="match status" value="1"/>
</dbReference>
<dbReference type="SUPFAM" id="SSF46785">
    <property type="entry name" value="Winged helix' DNA-binding domain"/>
    <property type="match status" value="1"/>
</dbReference>
<gene>
    <name evidence="5" type="ORF">RM590_12290</name>
</gene>
<dbReference type="InterPro" id="IPR036388">
    <property type="entry name" value="WH-like_DNA-bd_sf"/>
</dbReference>
<keyword evidence="2" id="KW-0238">DNA-binding</keyword>
<dbReference type="PANTHER" id="PTHR30154:SF34">
    <property type="entry name" value="TRANSCRIPTIONAL REGULATOR AZLB"/>
    <property type="match status" value="1"/>
</dbReference>
<accession>A0ABU2MR71</accession>
<evidence type="ECO:0000256" key="1">
    <source>
        <dbReference type="ARBA" id="ARBA00023015"/>
    </source>
</evidence>
<dbReference type="InterPro" id="IPR019888">
    <property type="entry name" value="Tscrpt_reg_AsnC-like"/>
</dbReference>
<dbReference type="PRINTS" id="PR00033">
    <property type="entry name" value="HTHASNC"/>
</dbReference>
<feature type="domain" description="HTH asnC-type" evidence="4">
    <location>
        <begin position="8"/>
        <end position="69"/>
    </location>
</feature>
<evidence type="ECO:0000313" key="5">
    <source>
        <dbReference type="EMBL" id="MDT0343388.1"/>
    </source>
</evidence>